<dbReference type="InterPro" id="IPR021243">
    <property type="entry name" value="DUF2804"/>
</dbReference>
<dbReference type="Pfam" id="PF10974">
    <property type="entry name" value="DUF2804"/>
    <property type="match status" value="1"/>
</dbReference>
<proteinExistence type="predicted"/>
<protein>
    <recommendedName>
        <fullName evidence="3">DUF2804 domain-containing protein</fullName>
    </recommendedName>
</protein>
<dbReference type="OrthoDB" id="9762066at2"/>
<reference evidence="2" key="1">
    <citation type="submission" date="2009-12" db="EMBL/GenBank/DDBJ databases">
        <title>Complete sequence of Treponema azotonutricium strain ZAS-9.</title>
        <authorList>
            <person name="Tetu S.G."/>
            <person name="Matson E."/>
            <person name="Ren Q."/>
            <person name="Seshadri R."/>
            <person name="Elbourne L."/>
            <person name="Hassan K.A."/>
            <person name="Durkin A."/>
            <person name="Radune D."/>
            <person name="Mohamoud Y."/>
            <person name="Shay R."/>
            <person name="Jin S."/>
            <person name="Zhang X."/>
            <person name="Lucey K."/>
            <person name="Ballor N.R."/>
            <person name="Ottesen E."/>
            <person name="Rosenthal R."/>
            <person name="Allen A."/>
            <person name="Leadbetter J.R."/>
            <person name="Paulsen I.T."/>
        </authorList>
    </citation>
    <scope>NUCLEOTIDE SEQUENCE [LARGE SCALE GENOMIC DNA]</scope>
    <source>
        <strain evidence="2">ATCC BAA-888 / DSM 13862 / ZAS-9</strain>
    </source>
</reference>
<organism evidence="1 2">
    <name type="scientific">Leadbettera azotonutricia (strain ATCC BAA-888 / DSM 13862 / ZAS-9)</name>
    <name type="common">Treponema azotonutricium</name>
    <dbReference type="NCBI Taxonomy" id="545695"/>
    <lineage>
        <taxon>Bacteria</taxon>
        <taxon>Pseudomonadati</taxon>
        <taxon>Spirochaetota</taxon>
        <taxon>Spirochaetia</taxon>
        <taxon>Spirochaetales</taxon>
        <taxon>Breznakiellaceae</taxon>
        <taxon>Leadbettera</taxon>
    </lineage>
</organism>
<dbReference type="PANTHER" id="PTHR35868:SF3">
    <property type="entry name" value="DUF2804 DOMAIN-CONTAINING PROTEIN"/>
    <property type="match status" value="1"/>
</dbReference>
<dbReference type="AlphaFoldDB" id="F5YFK5"/>
<evidence type="ECO:0008006" key="3">
    <source>
        <dbReference type="Google" id="ProtNLM"/>
    </source>
</evidence>
<accession>F5YFK5</accession>
<dbReference type="KEGG" id="taz:TREAZ_0072"/>
<dbReference type="PANTHER" id="PTHR35868">
    <property type="entry name" value="DUF2804 DOMAIN-CONTAINING PROTEIN-RELATED"/>
    <property type="match status" value="1"/>
</dbReference>
<name>F5YFK5_LEAAZ</name>
<gene>
    <name evidence="1" type="ordered locus">TREAZ_0072</name>
</gene>
<keyword evidence="2" id="KW-1185">Reference proteome</keyword>
<evidence type="ECO:0000313" key="1">
    <source>
        <dbReference type="EMBL" id="AEF82639.1"/>
    </source>
</evidence>
<dbReference type="STRING" id="545695.TREAZ_0072"/>
<reference evidence="1 2" key="2">
    <citation type="journal article" date="2011" name="ISME J.">
        <title>RNA-seq reveals cooperative metabolic interactions between two termite-gut spirochete species in co-culture.</title>
        <authorList>
            <person name="Rosenthal A.Z."/>
            <person name="Matson E.G."/>
            <person name="Eldar A."/>
            <person name="Leadbetter J.R."/>
        </authorList>
    </citation>
    <scope>NUCLEOTIDE SEQUENCE [LARGE SCALE GENOMIC DNA]</scope>
    <source>
        <strain evidence="2">ATCC BAA-888 / DSM 13862 / ZAS-9</strain>
    </source>
</reference>
<dbReference type="eggNOG" id="COG3250">
    <property type="taxonomic scope" value="Bacteria"/>
</dbReference>
<dbReference type="HOGENOM" id="CLU_068418_0_0_12"/>
<dbReference type="InParanoid" id="F5YFK5"/>
<evidence type="ECO:0000313" key="2">
    <source>
        <dbReference type="Proteomes" id="UP000009222"/>
    </source>
</evidence>
<dbReference type="Proteomes" id="UP000009222">
    <property type="component" value="Chromosome"/>
</dbReference>
<sequence length="342" mass="38990">MAQKEITSQVPALDELGRPVNFGWARSPLFAYNSDLIISPRRFVYESDRYVLISPSHLIILEILDDGFLGYIGMSVLSLRDKKRSTQFYNIPFPLGALDLPRDSDSGSVRLQARKYLLNFAAMESGARIIKVDIPKFGHHRSLRGELVLTPPEGAESLVTHMPWREKKNAFRCARRSPWYIAEGVIQFGTQELIFTKGNSWGIFDWTRGVRPPQDIRFWASGCGQSNGHQVGINAGYDTADSAFGTANAFFLDGKLHKLDQVTFHVSPSNWLQPWRFTSNDNRLEMVFTPHQERIESHQVIFHSLKRRQVCGFFSGKVALDGGEEFEFKNITGLCERRKTRF</sequence>
<dbReference type="RefSeq" id="WP_015711850.1">
    <property type="nucleotide sequence ID" value="NC_015577.1"/>
</dbReference>
<dbReference type="EMBL" id="CP001841">
    <property type="protein sequence ID" value="AEF82639.1"/>
    <property type="molecule type" value="Genomic_DNA"/>
</dbReference>